<dbReference type="GO" id="GO:0004527">
    <property type="term" value="F:exonuclease activity"/>
    <property type="evidence" value="ECO:0007669"/>
    <property type="project" value="UniProtKB-KW"/>
</dbReference>
<keyword evidence="1" id="KW-0378">Hydrolase</keyword>
<dbReference type="Gene3D" id="3.40.1440.10">
    <property type="entry name" value="GIY-YIG endonuclease"/>
    <property type="match status" value="1"/>
</dbReference>
<keyword evidence="1" id="KW-0269">Exonuclease</keyword>
<feature type="compositionally biased region" description="Polar residues" evidence="2">
    <location>
        <begin position="14"/>
        <end position="36"/>
    </location>
</feature>
<dbReference type="GO" id="GO:0003887">
    <property type="term" value="F:DNA-directed DNA polymerase activity"/>
    <property type="evidence" value="ECO:0007669"/>
    <property type="project" value="InterPro"/>
</dbReference>
<accession>A0A1H1PM46</accession>
<protein>
    <submittedName>
        <fullName evidence="4">DNA polymerase-3 subunit epsilon</fullName>
    </submittedName>
</protein>
<dbReference type="SUPFAM" id="SSF53098">
    <property type="entry name" value="Ribonuclease H-like"/>
    <property type="match status" value="1"/>
</dbReference>
<dbReference type="EMBL" id="LT629772">
    <property type="protein sequence ID" value="SDS12145.1"/>
    <property type="molecule type" value="Genomic_DNA"/>
</dbReference>
<dbReference type="GO" id="GO:0006260">
    <property type="term" value="P:DNA replication"/>
    <property type="evidence" value="ECO:0007669"/>
    <property type="project" value="InterPro"/>
</dbReference>
<dbReference type="SMART" id="SM00479">
    <property type="entry name" value="EXOIII"/>
    <property type="match status" value="1"/>
</dbReference>
<sequence length="649" mass="71301">MGSAGRTQDRKQSRTQTSSKANSGAKTQPKHNSLQDSFDDLGVPLSETTFCVVDLETTGSTEEDAITEFGAVKVRGGEVLGEFQTLVNPHTHIPPLVAVLTGITNQMVATAPTIDRVLPAFLEFAHGCVLVAHNARFDVGFLRRNCAALGYPWPKVGILDTVALARHILLADEVPDCRLSTLSRHFGTTVTPNHRALKDAQATVEVLHALIERVGNLGVGSYEELREFTLKVSPQRRSKRSWAKDLPEEPGVYFFVADNPISGDPEDRQILYVGKSSNLRRRVRSYFTASEKRPRMEEMIRVSTGVEAHPCQTPLHAEVTELRMIAAHAPRYNRRSKFPERQHWIKITEEAFPRLSRVTQVRDDRATYFGPFGRRQGCEDVVDALYDAFPIRQCTQRLSVTKPSPACALAGIHRCVAPCDHSTSADDYAALVGQVRSTLLSDVRPACAALRRRLRRLVTEQRYEEAETVRRRVAALLDAAARFHRVTSLAGCRQIVAARWEAPQWQIHVIRHGRLAAAGVARPGEVPQAVARALVATAETVPPPVGPQSAATVEESLRIADWMERPGVRLIEIDGDWAWPLYGVLSHQSLVEQLLGAEQPAPSSAGSRTIAEVSTAEQPDAEHIGSLAASGRTPGTPRPSAPGDRAVLQ</sequence>
<evidence type="ECO:0000256" key="1">
    <source>
        <dbReference type="ARBA" id="ARBA00022839"/>
    </source>
</evidence>
<dbReference type="GO" id="GO:0006289">
    <property type="term" value="P:nucleotide-excision repair"/>
    <property type="evidence" value="ECO:0007669"/>
    <property type="project" value="InterPro"/>
</dbReference>
<name>A0A1H1PM46_9ACTN</name>
<dbReference type="OrthoDB" id="9803913at2"/>
<dbReference type="PROSITE" id="PS50164">
    <property type="entry name" value="GIY_YIG"/>
    <property type="match status" value="1"/>
</dbReference>
<feature type="domain" description="GIY-YIG" evidence="3">
    <location>
        <begin position="248"/>
        <end position="334"/>
    </location>
</feature>
<dbReference type="AlphaFoldDB" id="A0A1H1PM46"/>
<feature type="region of interest" description="Disordered" evidence="2">
    <location>
        <begin position="1"/>
        <end position="38"/>
    </location>
</feature>
<dbReference type="NCBIfam" id="TIGR00573">
    <property type="entry name" value="dnaq"/>
    <property type="match status" value="1"/>
</dbReference>
<dbReference type="PANTHER" id="PTHR30562:SF1">
    <property type="entry name" value="UVRABC SYSTEM PROTEIN C"/>
    <property type="match status" value="1"/>
</dbReference>
<keyword evidence="5" id="KW-1185">Reference proteome</keyword>
<gene>
    <name evidence="4" type="ORF">SAMN04489812_0946</name>
</gene>
<dbReference type="CDD" id="cd06127">
    <property type="entry name" value="DEDDh"/>
    <property type="match status" value="1"/>
</dbReference>
<proteinExistence type="predicted"/>
<dbReference type="InterPro" id="IPR013520">
    <property type="entry name" value="Ribonucl_H"/>
</dbReference>
<dbReference type="InterPro" id="IPR036397">
    <property type="entry name" value="RNaseH_sf"/>
</dbReference>
<reference evidence="4 5" key="1">
    <citation type="submission" date="2016-10" db="EMBL/GenBank/DDBJ databases">
        <authorList>
            <person name="de Groot N.N."/>
        </authorList>
    </citation>
    <scope>NUCLEOTIDE SEQUENCE [LARGE SCALE GENOMIC DNA]</scope>
    <source>
        <strain evidence="4 5">DSM 21800</strain>
    </source>
</reference>
<evidence type="ECO:0000313" key="5">
    <source>
        <dbReference type="Proteomes" id="UP000199103"/>
    </source>
</evidence>
<dbReference type="STRING" id="630515.SAMN04489812_0946"/>
<dbReference type="InterPro" id="IPR006054">
    <property type="entry name" value="DnaQ"/>
</dbReference>
<dbReference type="InterPro" id="IPR012337">
    <property type="entry name" value="RNaseH-like_sf"/>
</dbReference>
<dbReference type="InterPro" id="IPR047296">
    <property type="entry name" value="GIY-YIG_UvrC_Cho"/>
</dbReference>
<dbReference type="InterPro" id="IPR000305">
    <property type="entry name" value="GIY-YIG_endonuc"/>
</dbReference>
<evidence type="ECO:0000313" key="4">
    <source>
        <dbReference type="EMBL" id="SDS12145.1"/>
    </source>
</evidence>
<evidence type="ECO:0000256" key="2">
    <source>
        <dbReference type="SAM" id="MobiDB-lite"/>
    </source>
</evidence>
<dbReference type="NCBIfam" id="NF005905">
    <property type="entry name" value="PRK07883.1-3"/>
    <property type="match status" value="1"/>
</dbReference>
<evidence type="ECO:0000259" key="3">
    <source>
        <dbReference type="PROSITE" id="PS50164"/>
    </source>
</evidence>
<dbReference type="RefSeq" id="WP_091520661.1">
    <property type="nucleotide sequence ID" value="NZ_LT629772.1"/>
</dbReference>
<organism evidence="4 5">
    <name type="scientific">Microlunatus soli</name>
    <dbReference type="NCBI Taxonomy" id="630515"/>
    <lineage>
        <taxon>Bacteria</taxon>
        <taxon>Bacillati</taxon>
        <taxon>Actinomycetota</taxon>
        <taxon>Actinomycetes</taxon>
        <taxon>Propionibacteriales</taxon>
        <taxon>Propionibacteriaceae</taxon>
        <taxon>Microlunatus</taxon>
    </lineage>
</organism>
<dbReference type="GO" id="GO:0009380">
    <property type="term" value="C:excinuclease repair complex"/>
    <property type="evidence" value="ECO:0007669"/>
    <property type="project" value="TreeGrafter"/>
</dbReference>
<keyword evidence="1" id="KW-0540">Nuclease</keyword>
<dbReference type="InterPro" id="IPR050066">
    <property type="entry name" value="UvrABC_protein_C"/>
</dbReference>
<dbReference type="FunFam" id="3.30.420.10:FF:000045">
    <property type="entry name" value="3'-5' exonuclease DinG"/>
    <property type="match status" value="1"/>
</dbReference>
<dbReference type="Gene3D" id="3.30.420.10">
    <property type="entry name" value="Ribonuclease H-like superfamily/Ribonuclease H"/>
    <property type="match status" value="1"/>
</dbReference>
<dbReference type="PANTHER" id="PTHR30562">
    <property type="entry name" value="UVRC/OXIDOREDUCTASE"/>
    <property type="match status" value="1"/>
</dbReference>
<dbReference type="InterPro" id="IPR035901">
    <property type="entry name" value="GIY-YIG_endonuc_sf"/>
</dbReference>
<dbReference type="Pfam" id="PF00929">
    <property type="entry name" value="RNase_T"/>
    <property type="match status" value="1"/>
</dbReference>
<dbReference type="GO" id="GO:0003677">
    <property type="term" value="F:DNA binding"/>
    <property type="evidence" value="ECO:0007669"/>
    <property type="project" value="InterPro"/>
</dbReference>
<dbReference type="SUPFAM" id="SSF82771">
    <property type="entry name" value="GIY-YIG endonuclease"/>
    <property type="match status" value="1"/>
</dbReference>
<dbReference type="CDD" id="cd10434">
    <property type="entry name" value="GIY-YIG_UvrC_Cho"/>
    <property type="match status" value="1"/>
</dbReference>
<feature type="region of interest" description="Disordered" evidence="2">
    <location>
        <begin position="599"/>
        <end position="649"/>
    </location>
</feature>
<dbReference type="NCBIfam" id="NF005907">
    <property type="entry name" value="PRK07883.1-5"/>
    <property type="match status" value="1"/>
</dbReference>
<dbReference type="Proteomes" id="UP000199103">
    <property type="component" value="Chromosome I"/>
</dbReference>
<dbReference type="SMART" id="SM00465">
    <property type="entry name" value="GIYc"/>
    <property type="match status" value="1"/>
</dbReference>